<dbReference type="Proteomes" id="UP001215143">
    <property type="component" value="Chromosome"/>
</dbReference>
<accession>A0ABY7W8D3</accession>
<keyword evidence="2" id="KW-1185">Reference proteome</keyword>
<dbReference type="EMBL" id="CP117834">
    <property type="protein sequence ID" value="WDF05197.1"/>
    <property type="molecule type" value="Genomic_DNA"/>
</dbReference>
<organism evidence="1 2">
    <name type="scientific">Shouchella hunanensis</name>
    <dbReference type="NCBI Taxonomy" id="766894"/>
    <lineage>
        <taxon>Bacteria</taxon>
        <taxon>Bacillati</taxon>
        <taxon>Bacillota</taxon>
        <taxon>Bacilli</taxon>
        <taxon>Bacillales</taxon>
        <taxon>Bacillaceae</taxon>
        <taxon>Shouchella</taxon>
    </lineage>
</organism>
<name>A0ABY7W8D3_9BACI</name>
<sequence>MRPLLQCTREELLLLVSAAGFPDVARGMGEEMIGAQSDETWEAVLLATRSQLILKQLWDMQKEMNGQSPLTEELQQFIQRYIEAKYALRATNAKQDKRLIVHFSPEDEWLCHIQINEILHEFLLVPQAQVASMFNLFYEFKLPTAKQTTSFRLNDRSFDRLSRREELSALKESLSLTNEEWLLFDQLVMDLEKADWHFDNISLLQLHAKEADDGVVIEEIQFHLPSAEGVWIVRYEPWEENVVFLQLVGEEEWAASLEQYVHEAGRFVSKQQVQG</sequence>
<evidence type="ECO:0000313" key="1">
    <source>
        <dbReference type="EMBL" id="WDF05197.1"/>
    </source>
</evidence>
<proteinExistence type="predicted"/>
<gene>
    <name evidence="1" type="ORF">PQ477_06940</name>
</gene>
<reference evidence="1 2" key="1">
    <citation type="submission" date="2023-02" db="EMBL/GenBank/DDBJ databases">
        <authorList>
            <person name="Liu G."/>
        </authorList>
    </citation>
    <scope>NUCLEOTIDE SEQUENCE [LARGE SCALE GENOMIC DNA]</scope>
    <source>
        <strain evidence="1 2">DSM 23008</strain>
    </source>
</reference>
<dbReference type="RefSeq" id="WP_060704378.1">
    <property type="nucleotide sequence ID" value="NZ_CP117834.1"/>
</dbReference>
<protein>
    <submittedName>
        <fullName evidence="1">Uncharacterized protein</fullName>
    </submittedName>
</protein>
<evidence type="ECO:0000313" key="2">
    <source>
        <dbReference type="Proteomes" id="UP001215143"/>
    </source>
</evidence>